<dbReference type="InterPro" id="IPR005650">
    <property type="entry name" value="BlaI_family"/>
</dbReference>
<sequence length="154" mass="17968">MVDRCNTNCYSDFKLHLSTNSEKQGILMEENISLNNSEWNIMEELWQGQPKTLMQIVHSMKEKQGWSKSTTNTMLRRMQEKGYIRYEAGKKARLYFAVLERKDVVLRETESFLNRAYGGSLGMLMNTFAENHQLTAADIEELRQILHKAEKNEG</sequence>
<evidence type="ECO:0000313" key="6">
    <source>
        <dbReference type="Proteomes" id="UP000280696"/>
    </source>
</evidence>
<evidence type="ECO:0000256" key="4">
    <source>
        <dbReference type="ARBA" id="ARBA00023163"/>
    </source>
</evidence>
<reference evidence="5 6" key="1">
    <citation type="submission" date="2018-09" db="EMBL/GenBank/DDBJ databases">
        <title>Murine metabolic-syndrome-specific gut microbial biobank.</title>
        <authorList>
            <person name="Liu C."/>
        </authorList>
    </citation>
    <scope>NUCLEOTIDE SEQUENCE [LARGE SCALE GENOMIC DNA]</scope>
    <source>
        <strain evidence="5 6">0.1xD8-82</strain>
    </source>
</reference>
<dbReference type="Gene3D" id="1.10.10.10">
    <property type="entry name" value="Winged helix-like DNA-binding domain superfamily/Winged helix DNA-binding domain"/>
    <property type="match status" value="1"/>
</dbReference>
<dbReference type="OrthoDB" id="9795583at2"/>
<keyword evidence="3" id="KW-0238">DNA-binding</keyword>
<dbReference type="InterPro" id="IPR036390">
    <property type="entry name" value="WH_DNA-bd_sf"/>
</dbReference>
<keyword evidence="6" id="KW-1185">Reference proteome</keyword>
<proteinExistence type="inferred from homology"/>
<dbReference type="SUPFAM" id="SSF46785">
    <property type="entry name" value="Winged helix' DNA-binding domain"/>
    <property type="match status" value="1"/>
</dbReference>
<gene>
    <name evidence="5" type="ORF">D7V94_15865</name>
</gene>
<dbReference type="GO" id="GO:0045892">
    <property type="term" value="P:negative regulation of DNA-templated transcription"/>
    <property type="evidence" value="ECO:0007669"/>
    <property type="project" value="InterPro"/>
</dbReference>
<evidence type="ECO:0000256" key="1">
    <source>
        <dbReference type="ARBA" id="ARBA00011046"/>
    </source>
</evidence>
<evidence type="ECO:0000256" key="3">
    <source>
        <dbReference type="ARBA" id="ARBA00023125"/>
    </source>
</evidence>
<dbReference type="InterPro" id="IPR036388">
    <property type="entry name" value="WH-like_DNA-bd_sf"/>
</dbReference>
<dbReference type="AlphaFoldDB" id="A0A3A9AE06"/>
<dbReference type="Proteomes" id="UP000280696">
    <property type="component" value="Unassembled WGS sequence"/>
</dbReference>
<organism evidence="5 6">
    <name type="scientific">Parablautia intestinalis</name>
    <dbReference type="NCBI Taxonomy" id="2320100"/>
    <lineage>
        <taxon>Bacteria</taxon>
        <taxon>Bacillati</taxon>
        <taxon>Bacillota</taxon>
        <taxon>Clostridia</taxon>
        <taxon>Lachnospirales</taxon>
        <taxon>Lachnospiraceae</taxon>
        <taxon>Parablautia</taxon>
    </lineage>
</organism>
<keyword evidence="2" id="KW-0805">Transcription regulation</keyword>
<name>A0A3A9AE06_9FIRM</name>
<evidence type="ECO:0000256" key="2">
    <source>
        <dbReference type="ARBA" id="ARBA00023015"/>
    </source>
</evidence>
<comment type="similarity">
    <text evidence="1">Belongs to the BlaI transcriptional regulatory family.</text>
</comment>
<accession>A0A3A9AE06</accession>
<keyword evidence="4" id="KW-0804">Transcription</keyword>
<dbReference type="EMBL" id="RAYQ01000018">
    <property type="protein sequence ID" value="RKI89880.1"/>
    <property type="molecule type" value="Genomic_DNA"/>
</dbReference>
<evidence type="ECO:0000313" key="5">
    <source>
        <dbReference type="EMBL" id="RKI89880.1"/>
    </source>
</evidence>
<protein>
    <submittedName>
        <fullName evidence="5">BlaI/MecI/CopY family transcriptional regulator</fullName>
    </submittedName>
</protein>
<dbReference type="Gene3D" id="1.10.4040.10">
    <property type="entry name" value="Penicillinase repressor domain"/>
    <property type="match status" value="1"/>
</dbReference>
<dbReference type="Pfam" id="PF03965">
    <property type="entry name" value="Penicillinase_R"/>
    <property type="match status" value="1"/>
</dbReference>
<comment type="caution">
    <text evidence="5">The sequence shown here is derived from an EMBL/GenBank/DDBJ whole genome shotgun (WGS) entry which is preliminary data.</text>
</comment>
<dbReference type="GO" id="GO:0003677">
    <property type="term" value="F:DNA binding"/>
    <property type="evidence" value="ECO:0007669"/>
    <property type="project" value="UniProtKB-KW"/>
</dbReference>